<dbReference type="PANTHER" id="PTHR43037:SF1">
    <property type="entry name" value="BLL1128 PROTEIN"/>
    <property type="match status" value="1"/>
</dbReference>
<dbReference type="EMBL" id="CP003697">
    <property type="protein sequence ID" value="AGF73410.1"/>
    <property type="molecule type" value="Genomic_DNA"/>
</dbReference>
<dbReference type="InterPro" id="IPR029058">
    <property type="entry name" value="AB_hydrolase_fold"/>
</dbReference>
<dbReference type="STRING" id="1121362.A605_12070"/>
<dbReference type="PATRIC" id="fig|1121362.3.peg.2451"/>
<dbReference type="RefSeq" id="WP_015401825.1">
    <property type="nucleotide sequence ID" value="NC_020302.1"/>
</dbReference>
<dbReference type="PANTHER" id="PTHR43037">
    <property type="entry name" value="UNNAMED PRODUCT-RELATED"/>
    <property type="match status" value="1"/>
</dbReference>
<gene>
    <name evidence="3" type="ORF">A605_12070</name>
</gene>
<dbReference type="HOGENOM" id="CLU_027551_4_2_11"/>
<keyword evidence="4" id="KW-1185">Reference proteome</keyword>
<dbReference type="SUPFAM" id="SSF53474">
    <property type="entry name" value="alpha/beta-Hydrolases"/>
    <property type="match status" value="1"/>
</dbReference>
<evidence type="ECO:0000313" key="3">
    <source>
        <dbReference type="EMBL" id="AGF73410.1"/>
    </source>
</evidence>
<evidence type="ECO:0000313" key="4">
    <source>
        <dbReference type="Proteomes" id="UP000011723"/>
    </source>
</evidence>
<keyword evidence="1" id="KW-0732">Signal</keyword>
<dbReference type="KEGG" id="chn:A605_12070"/>
<dbReference type="eggNOG" id="COG3509">
    <property type="taxonomic scope" value="Bacteria"/>
</dbReference>
<dbReference type="Pfam" id="PF02230">
    <property type="entry name" value="Abhydrolase_2"/>
    <property type="match status" value="1"/>
</dbReference>
<dbReference type="Gene3D" id="3.40.50.1820">
    <property type="entry name" value="alpha/beta hydrolase"/>
    <property type="match status" value="1"/>
</dbReference>
<dbReference type="GO" id="GO:0016787">
    <property type="term" value="F:hydrolase activity"/>
    <property type="evidence" value="ECO:0007669"/>
    <property type="project" value="InterPro"/>
</dbReference>
<proteinExistence type="predicted"/>
<evidence type="ECO:0000256" key="1">
    <source>
        <dbReference type="ARBA" id="ARBA00022729"/>
    </source>
</evidence>
<organism evidence="3 4">
    <name type="scientific">Corynebacterium halotolerans YIM 70093 = DSM 44683</name>
    <dbReference type="NCBI Taxonomy" id="1121362"/>
    <lineage>
        <taxon>Bacteria</taxon>
        <taxon>Bacillati</taxon>
        <taxon>Actinomycetota</taxon>
        <taxon>Actinomycetes</taxon>
        <taxon>Mycobacteriales</taxon>
        <taxon>Corynebacteriaceae</taxon>
        <taxon>Corynebacterium</taxon>
    </lineage>
</organism>
<sequence>MSDVATYSAQKLTLEHQGRDRIFHVVAPTERPEHPALLFFFHGSLQSGRVARTFTGRSFDDIALRTGTILVYPDGVHHHFNDARRDLNERTRQLRVDDVGFTGKIIERMVADFHVDRSRVYVSGYSNGGQMVIRLLHDAPGLFAGAATFAATMPTPDNFAPGLPLRGTAPTPYLAIHGTEDTLVPYSGGDAGFDAARSRGAVTSAPESAAYFAGLNGLDEGDRTRTRFADDVVVDEWSREGHPPVQLWTVEGMGHVVPSPKEVDTRLGTGTDSFVAADVMAEFFGLG</sequence>
<protein>
    <recommendedName>
        <fullName evidence="2">Phospholipase/carboxylesterase/thioesterase domain-containing protein</fullName>
    </recommendedName>
</protein>
<feature type="domain" description="Phospholipase/carboxylesterase/thioesterase" evidence="2">
    <location>
        <begin position="103"/>
        <end position="189"/>
    </location>
</feature>
<dbReference type="Proteomes" id="UP000011723">
    <property type="component" value="Chromosome"/>
</dbReference>
<reference evidence="3 4" key="1">
    <citation type="journal article" date="2012" name="Stand. Genomic Sci.">
        <title>Genome sequence of the halotolerant bacterium Corynebacterium halotolerans type strain YIM 70093(T) (= DSM 44683(T)).</title>
        <authorList>
            <person name="Ruckert C."/>
            <person name="Albersmeier A."/>
            <person name="Al-Dilaimi A."/>
            <person name="Niehaus K."/>
            <person name="Szczepanowski R."/>
            <person name="Kalinowski J."/>
        </authorList>
    </citation>
    <scope>NUCLEOTIDE SEQUENCE [LARGE SCALE GENOMIC DNA]</scope>
    <source>
        <strain evidence="3">YIM 70093</strain>
    </source>
</reference>
<dbReference type="AlphaFoldDB" id="M1P0V1"/>
<dbReference type="InterPro" id="IPR003140">
    <property type="entry name" value="PLipase/COase/thioEstase"/>
</dbReference>
<evidence type="ECO:0000259" key="2">
    <source>
        <dbReference type="Pfam" id="PF02230"/>
    </source>
</evidence>
<dbReference type="InterPro" id="IPR050955">
    <property type="entry name" value="Plant_Biomass_Hydrol_Est"/>
</dbReference>
<accession>M1P0V1</accession>
<name>M1P0V1_9CORY</name>